<accession>A0A370BMJ4</accession>
<name>A0A370BMJ4_ASPNG</name>
<evidence type="ECO:0000313" key="2">
    <source>
        <dbReference type="Proteomes" id="UP000253845"/>
    </source>
</evidence>
<sequence length="329" mass="37355">MSRITYFPDRLWHGVTLNFPENDLHSLPPSSWTATLRISAGLDTSAQQEAEKTGQIPIGYATRNIPQNGLHSLPPSSWTVTHKISEKSHAYTQEEAEEWCQFPLANARFECENVEDSNEKAILRVFMEIPCVDTNCPAAPRGTYGTPNCVRIAVGAHKLLTFHNAKYSPKLIQYREEPQTENRRFFLPGGNIYYMITNKLPGIPLGNGLLSYTEDGRTFEEGLFWRLPRVERDRIRTAFQVAYLEHITSKATAVPSSLSWMLWDKVSGNIYIQGTFEPLDLRDIAPTLYYKLDYYGPKVLDIWGLAIAPKGEVDYNVPIAGLEQRGWLL</sequence>
<protein>
    <submittedName>
        <fullName evidence="1">Uncharacterized protein</fullName>
    </submittedName>
</protein>
<evidence type="ECO:0000313" key="1">
    <source>
        <dbReference type="EMBL" id="RDH16803.1"/>
    </source>
</evidence>
<dbReference type="Proteomes" id="UP000253845">
    <property type="component" value="Unassembled WGS sequence"/>
</dbReference>
<dbReference type="AlphaFoldDB" id="A0A370BMJ4"/>
<proteinExistence type="predicted"/>
<dbReference type="VEuPathDB" id="FungiDB:M747DRAFT_308695"/>
<reference evidence="1 2" key="1">
    <citation type="submission" date="2018-07" db="EMBL/GenBank/DDBJ databases">
        <title>Section-level genome sequencing of Aspergillus section Nigri to investigate inter- and intra-species variation.</title>
        <authorList>
            <consortium name="DOE Joint Genome Institute"/>
            <person name="Vesth T.C."/>
            <person name="Nybo J.L."/>
            <person name="Theobald S."/>
            <person name="Frisvad J.C."/>
            <person name="Larsen T.O."/>
            <person name="Nielsen K.F."/>
            <person name="Hoof J.B."/>
            <person name="Brandl J."/>
            <person name="Salamov A."/>
            <person name="Riley R."/>
            <person name="Gladden J.M."/>
            <person name="Phatale P."/>
            <person name="Nielsen M.T."/>
            <person name="Lyhne E.K."/>
            <person name="Kogle M.E."/>
            <person name="Strasser K."/>
            <person name="McDonnell E."/>
            <person name="Barry K."/>
            <person name="Clum A."/>
            <person name="Chen C."/>
            <person name="Nolan M."/>
            <person name="Sandor L."/>
            <person name="Kuo A."/>
            <person name="Lipzen A."/>
            <person name="Hainaut M."/>
            <person name="Drula E."/>
            <person name="Tsang A."/>
            <person name="Magnuson J.K."/>
            <person name="Henrissat B."/>
            <person name="Wiebenga A."/>
            <person name="Simmons B.A."/>
            <person name="Makela M.R."/>
            <person name="De vries R.P."/>
            <person name="Grigoriev I.V."/>
            <person name="Mortensen U.H."/>
            <person name="Baker S.E."/>
            <person name="Andersen M.R."/>
        </authorList>
    </citation>
    <scope>NUCLEOTIDE SEQUENCE [LARGE SCALE GENOMIC DNA]</scope>
    <source>
        <strain evidence="1 2">ATCC 13496</strain>
    </source>
</reference>
<dbReference type="EMBL" id="KZ851935">
    <property type="protein sequence ID" value="RDH16803.1"/>
    <property type="molecule type" value="Genomic_DNA"/>
</dbReference>
<gene>
    <name evidence="1" type="ORF">M747DRAFT_308695</name>
</gene>
<organism evidence="1 2">
    <name type="scientific">Aspergillus niger ATCC 13496</name>
    <dbReference type="NCBI Taxonomy" id="1353008"/>
    <lineage>
        <taxon>Eukaryota</taxon>
        <taxon>Fungi</taxon>
        <taxon>Dikarya</taxon>
        <taxon>Ascomycota</taxon>
        <taxon>Pezizomycotina</taxon>
        <taxon>Eurotiomycetes</taxon>
        <taxon>Eurotiomycetidae</taxon>
        <taxon>Eurotiales</taxon>
        <taxon>Aspergillaceae</taxon>
        <taxon>Aspergillus</taxon>
        <taxon>Aspergillus subgen. Circumdati</taxon>
    </lineage>
</organism>